<evidence type="ECO:0000256" key="5">
    <source>
        <dbReference type="ARBA" id="ARBA00022989"/>
    </source>
</evidence>
<evidence type="ECO:0000256" key="3">
    <source>
        <dbReference type="ARBA" id="ARBA00022475"/>
    </source>
</evidence>
<name>M2YEZ3_9MICC</name>
<evidence type="ECO:0000313" key="9">
    <source>
        <dbReference type="EMBL" id="EME37110.1"/>
    </source>
</evidence>
<dbReference type="STRING" id="71999.KPaMU14_12025"/>
<dbReference type="GO" id="GO:0005886">
    <property type="term" value="C:plasma membrane"/>
    <property type="evidence" value="ECO:0007669"/>
    <property type="project" value="UniProtKB-SubCell"/>
</dbReference>
<gene>
    <name evidence="9" type="ORF">C884_02024</name>
</gene>
<feature type="domain" description="Membrane transport protein MMPL" evidence="8">
    <location>
        <begin position="500"/>
        <end position="726"/>
    </location>
</feature>
<evidence type="ECO:0000256" key="4">
    <source>
        <dbReference type="ARBA" id="ARBA00022692"/>
    </source>
</evidence>
<organism evidence="9 10">
    <name type="scientific">Kocuria palustris PEL</name>
    <dbReference type="NCBI Taxonomy" id="1236550"/>
    <lineage>
        <taxon>Bacteria</taxon>
        <taxon>Bacillati</taxon>
        <taxon>Actinomycetota</taxon>
        <taxon>Actinomycetes</taxon>
        <taxon>Micrococcales</taxon>
        <taxon>Micrococcaceae</taxon>
        <taxon>Kocuria</taxon>
    </lineage>
</organism>
<feature type="transmembrane region" description="Helical" evidence="7">
    <location>
        <begin position="381"/>
        <end position="399"/>
    </location>
</feature>
<accession>M2YEZ3</accession>
<dbReference type="InterPro" id="IPR004869">
    <property type="entry name" value="MMPL_dom"/>
</dbReference>
<comment type="similarity">
    <text evidence="2">Belongs to the resistance-nodulation-cell division (RND) (TC 2.A.6) family. MmpL subfamily.</text>
</comment>
<dbReference type="PANTHER" id="PTHR33406">
    <property type="entry name" value="MEMBRANE PROTEIN MJ1562-RELATED"/>
    <property type="match status" value="1"/>
</dbReference>
<dbReference type="PANTHER" id="PTHR33406:SF6">
    <property type="entry name" value="MEMBRANE PROTEIN YDGH-RELATED"/>
    <property type="match status" value="1"/>
</dbReference>
<evidence type="ECO:0000256" key="2">
    <source>
        <dbReference type="ARBA" id="ARBA00010157"/>
    </source>
</evidence>
<keyword evidence="10" id="KW-1185">Reference proteome</keyword>
<feature type="transmembrane region" description="Helical" evidence="7">
    <location>
        <begin position="616"/>
        <end position="636"/>
    </location>
</feature>
<evidence type="ECO:0000256" key="1">
    <source>
        <dbReference type="ARBA" id="ARBA00004651"/>
    </source>
</evidence>
<comment type="subcellular location">
    <subcellularLocation>
        <location evidence="1">Cell membrane</location>
        <topology evidence="1">Multi-pass membrane protein</topology>
    </subcellularLocation>
</comment>
<keyword evidence="3" id="KW-1003">Cell membrane</keyword>
<evidence type="ECO:0000256" key="6">
    <source>
        <dbReference type="ARBA" id="ARBA00023136"/>
    </source>
</evidence>
<feature type="transmembrane region" description="Helical" evidence="7">
    <location>
        <begin position="174"/>
        <end position="192"/>
    </location>
</feature>
<comment type="caution">
    <text evidence="9">The sequence shown here is derived from an EMBL/GenBank/DDBJ whole genome shotgun (WGS) entry which is preliminary data.</text>
</comment>
<feature type="domain" description="Membrane transport protein MMPL" evidence="8">
    <location>
        <begin position="49"/>
        <end position="380"/>
    </location>
</feature>
<dbReference type="Proteomes" id="UP000009877">
    <property type="component" value="Unassembled WGS sequence"/>
</dbReference>
<feature type="transmembrane region" description="Helical" evidence="7">
    <location>
        <begin position="12"/>
        <end position="35"/>
    </location>
</feature>
<evidence type="ECO:0000256" key="7">
    <source>
        <dbReference type="SAM" id="Phobius"/>
    </source>
</evidence>
<dbReference type="Gene3D" id="1.20.1640.10">
    <property type="entry name" value="Multidrug efflux transporter AcrB transmembrane domain"/>
    <property type="match status" value="2"/>
</dbReference>
<feature type="transmembrane region" description="Helical" evidence="7">
    <location>
        <begin position="275"/>
        <end position="296"/>
    </location>
</feature>
<proteinExistence type="inferred from homology"/>
<dbReference type="AlphaFoldDB" id="M2YEZ3"/>
<protein>
    <submittedName>
        <fullName evidence="9">Membrane protein</fullName>
    </submittedName>
</protein>
<feature type="transmembrane region" description="Helical" evidence="7">
    <location>
        <begin position="657"/>
        <end position="684"/>
    </location>
</feature>
<dbReference type="SUPFAM" id="SSF82866">
    <property type="entry name" value="Multidrug efflux transporter AcrB transmembrane domain"/>
    <property type="match status" value="2"/>
</dbReference>
<sequence length="729" mass="77153">MNTPAEHRRPWARTLIAPALILIWLAVLMLGGPFFGRISDVSTNQQSSFLPQSAESTQVADRADDFTEDPFLPAVAVAQRDDGLTDQDRQWAQEISDSLVDRGIAEQQPSPPVVSEDGKALQLFVPMDEDEFGDQVSELRSAMEDQAPQGLTTAVTGPAGFASELAEGFSGIDGILLLVALAVVFVILVVVYRSPLLPVLVLITAMAALCAAIVVVYLLASSGLIQINGQVQGILFILVVGAATDYCLLYTARYRDALHAHRSTRQATREALRGTIEPVLASGGTVIAGLLCLLVSDLGSTAALGPAAATGIVFSMLAALTLLPAALMLIGRAAFWPAGPRFQDQGPQALEVVPDDRGHAVEGSGLWARIGRFIARRHRPVWILSTLVLLIAAAFAPQLQASGLKQSETLIGESPAADGQHILSEHFPGGSGSPITVIAPESRMDQVAEEAEALDPVDSVTVTALDAPQGSIPLGSAAAQLESAPPGANPFEGVSPTVVDDDVQIQITTTTDPDADETFQAVETLRSELHGIDDTILVGGETASTLDTNHAAERDRAVIIPMILAVVLVILMLLLRSVLAPVLLVVLTVISYASALGVSALVFNHVLEFPGSDPSVPLYAFVFLVALGIDYNIFLMSRVREESLEHGTRAGVLRGTVLTGGVITSAGIVLAATFAALAVIPIVFMVQLAFMVAFGVLLDALLVRSLLVPALTYDMGRIIWWPRHRRLAP</sequence>
<reference evidence="9 10" key="1">
    <citation type="journal article" date="2014" name="Genome Announc.">
        <title>Draft Genome Sequence of Kocuria palustris PEL.</title>
        <authorList>
            <person name="Sharma G."/>
            <person name="Khatri I."/>
            <person name="Subramanian S."/>
        </authorList>
    </citation>
    <scope>NUCLEOTIDE SEQUENCE [LARGE SCALE GENOMIC DNA]</scope>
    <source>
        <strain evidence="9 10">PEL</strain>
    </source>
</reference>
<feature type="transmembrane region" description="Helical" evidence="7">
    <location>
        <begin position="199"/>
        <end position="220"/>
    </location>
</feature>
<feature type="transmembrane region" description="Helical" evidence="7">
    <location>
        <begin position="308"/>
        <end position="331"/>
    </location>
</feature>
<keyword evidence="4 7" id="KW-0812">Transmembrane</keyword>
<dbReference type="Pfam" id="PF03176">
    <property type="entry name" value="MMPL"/>
    <property type="match status" value="2"/>
</dbReference>
<feature type="transmembrane region" description="Helical" evidence="7">
    <location>
        <begin position="232"/>
        <end position="254"/>
    </location>
</feature>
<feature type="transmembrane region" description="Helical" evidence="7">
    <location>
        <begin position="557"/>
        <end position="575"/>
    </location>
</feature>
<dbReference type="EMBL" id="ANHZ02000005">
    <property type="protein sequence ID" value="EME37110.1"/>
    <property type="molecule type" value="Genomic_DNA"/>
</dbReference>
<evidence type="ECO:0000259" key="8">
    <source>
        <dbReference type="Pfam" id="PF03176"/>
    </source>
</evidence>
<keyword evidence="5 7" id="KW-1133">Transmembrane helix</keyword>
<feature type="transmembrane region" description="Helical" evidence="7">
    <location>
        <begin position="582"/>
        <end position="604"/>
    </location>
</feature>
<evidence type="ECO:0000313" key="10">
    <source>
        <dbReference type="Proteomes" id="UP000009877"/>
    </source>
</evidence>
<dbReference type="RefSeq" id="WP_006214023.1">
    <property type="nucleotide sequence ID" value="NZ_ANHZ02000005.1"/>
</dbReference>
<keyword evidence="6 7" id="KW-0472">Membrane</keyword>
<dbReference type="InterPro" id="IPR050545">
    <property type="entry name" value="Mycobact_MmpL"/>
</dbReference>